<evidence type="ECO:0000313" key="7">
    <source>
        <dbReference type="Proteomes" id="UP000245946"/>
    </source>
</evidence>
<feature type="transmembrane region" description="Helical" evidence="5">
    <location>
        <begin position="143"/>
        <end position="163"/>
    </location>
</feature>
<dbReference type="AlphaFoldDB" id="A0A316Z6R3"/>
<feature type="transmembrane region" description="Helical" evidence="5">
    <location>
        <begin position="274"/>
        <end position="294"/>
    </location>
</feature>
<gene>
    <name evidence="6" type="ORF">FA09DRAFT_299374</name>
</gene>
<feature type="transmembrane region" description="Helical" evidence="5">
    <location>
        <begin position="210"/>
        <end position="227"/>
    </location>
</feature>
<reference evidence="6 7" key="1">
    <citation type="journal article" date="2018" name="Mol. Biol. Evol.">
        <title>Broad Genomic Sampling Reveals a Smut Pathogenic Ancestry of the Fungal Clade Ustilaginomycotina.</title>
        <authorList>
            <person name="Kijpornyongpan T."/>
            <person name="Mondo S.J."/>
            <person name="Barry K."/>
            <person name="Sandor L."/>
            <person name="Lee J."/>
            <person name="Lipzen A."/>
            <person name="Pangilinan J."/>
            <person name="LaButti K."/>
            <person name="Hainaut M."/>
            <person name="Henrissat B."/>
            <person name="Grigoriev I.V."/>
            <person name="Spatafora J.W."/>
            <person name="Aime M.C."/>
        </authorList>
    </citation>
    <scope>NUCLEOTIDE SEQUENCE [LARGE SCALE GENOMIC DNA]</scope>
    <source>
        <strain evidence="6 7">MCA 4186</strain>
    </source>
</reference>
<evidence type="ECO:0000256" key="4">
    <source>
        <dbReference type="ARBA" id="ARBA00023136"/>
    </source>
</evidence>
<feature type="transmembrane region" description="Helical" evidence="5">
    <location>
        <begin position="247"/>
        <end position="267"/>
    </location>
</feature>
<accession>A0A316Z6R3</accession>
<dbReference type="InterPro" id="IPR037185">
    <property type="entry name" value="EmrE-like"/>
</dbReference>
<proteinExistence type="predicted"/>
<dbReference type="NCBIfam" id="TIGR00803">
    <property type="entry name" value="nst"/>
    <property type="match status" value="1"/>
</dbReference>
<dbReference type="PANTHER" id="PTHR10231">
    <property type="entry name" value="NUCLEOTIDE-SUGAR TRANSMEMBRANE TRANSPORTER"/>
    <property type="match status" value="1"/>
</dbReference>
<dbReference type="Proteomes" id="UP000245946">
    <property type="component" value="Unassembled WGS sequence"/>
</dbReference>
<keyword evidence="4 5" id="KW-0472">Membrane</keyword>
<evidence type="ECO:0000256" key="1">
    <source>
        <dbReference type="ARBA" id="ARBA00004141"/>
    </source>
</evidence>
<comment type="subcellular location">
    <subcellularLocation>
        <location evidence="1">Membrane</location>
        <topology evidence="1">Multi-pass membrane protein</topology>
    </subcellularLocation>
</comment>
<evidence type="ECO:0000256" key="2">
    <source>
        <dbReference type="ARBA" id="ARBA00022692"/>
    </source>
</evidence>
<feature type="transmembrane region" description="Helical" evidence="5">
    <location>
        <begin position="38"/>
        <end position="62"/>
    </location>
</feature>
<keyword evidence="2 5" id="KW-0812">Transmembrane</keyword>
<evidence type="ECO:0000256" key="3">
    <source>
        <dbReference type="ARBA" id="ARBA00022989"/>
    </source>
</evidence>
<dbReference type="GeneID" id="37267825"/>
<evidence type="ECO:0000313" key="6">
    <source>
        <dbReference type="EMBL" id="PWN96986.1"/>
    </source>
</evidence>
<dbReference type="PIRSF" id="PIRSF005799">
    <property type="entry name" value="UDP-gal_transpt"/>
    <property type="match status" value="1"/>
</dbReference>
<dbReference type="SUPFAM" id="SSF103481">
    <property type="entry name" value="Multidrug resistance efflux transporter EmrE"/>
    <property type="match status" value="2"/>
</dbReference>
<dbReference type="InterPro" id="IPR007271">
    <property type="entry name" value="Nuc_sug_transpt"/>
</dbReference>
<evidence type="ECO:0000256" key="5">
    <source>
        <dbReference type="SAM" id="Phobius"/>
    </source>
</evidence>
<evidence type="ECO:0008006" key="8">
    <source>
        <dbReference type="Google" id="ProtNLM"/>
    </source>
</evidence>
<dbReference type="STRING" id="58919.A0A316Z6R3"/>
<name>A0A316Z6R3_9BASI</name>
<sequence length="320" mass="33336">MPVTLSQLSVLGTLSLQNGALAFVLHRSRRPDASGGVYSTSTAVLLAEVGKVIIALVALKFFSSSTNTVKGYQALPQAPPSPRAENRTLARMAVPALLYVCQNHLQLIAVSYLDPATFQILAQLKIAATALFAMLLQGRNFSCAQLSALGCLMLGVFAVQASVGRGASTASAAEWAAVLRGVSAIFVATLLSGFAGVYLEVTLKDASSDFWTCNLQLAALSLIPALVPVITDAASQDTWAPLDHFGAWAWAAVTMSVGGGLLVSFAIKKADSVLKGFATSISVVLSVILSVAFLGSQIDLLFFLGTACVLCSTIAYSRAS</sequence>
<dbReference type="EMBL" id="KZ819297">
    <property type="protein sequence ID" value="PWN96986.1"/>
    <property type="molecule type" value="Genomic_DNA"/>
</dbReference>
<dbReference type="Pfam" id="PF04142">
    <property type="entry name" value="Nuc_sug_transp"/>
    <property type="match status" value="1"/>
</dbReference>
<keyword evidence="3 5" id="KW-1133">Transmembrane helix</keyword>
<dbReference type="GO" id="GO:0000139">
    <property type="term" value="C:Golgi membrane"/>
    <property type="evidence" value="ECO:0007669"/>
    <property type="project" value="InterPro"/>
</dbReference>
<dbReference type="OrthoDB" id="408493at2759"/>
<protein>
    <recommendedName>
        <fullName evidence="8">Nucleotide-sugar transporter</fullName>
    </recommendedName>
</protein>
<dbReference type="RefSeq" id="XP_025597265.1">
    <property type="nucleotide sequence ID" value="XM_025740279.1"/>
</dbReference>
<dbReference type="GO" id="GO:0015165">
    <property type="term" value="F:pyrimidine nucleotide-sugar transmembrane transporter activity"/>
    <property type="evidence" value="ECO:0007669"/>
    <property type="project" value="InterPro"/>
</dbReference>
<feature type="transmembrane region" description="Helical" evidence="5">
    <location>
        <begin position="300"/>
        <end position="317"/>
    </location>
</feature>
<organism evidence="6 7">
    <name type="scientific">Tilletiopsis washingtonensis</name>
    <dbReference type="NCBI Taxonomy" id="58919"/>
    <lineage>
        <taxon>Eukaryota</taxon>
        <taxon>Fungi</taxon>
        <taxon>Dikarya</taxon>
        <taxon>Basidiomycota</taxon>
        <taxon>Ustilaginomycotina</taxon>
        <taxon>Exobasidiomycetes</taxon>
        <taxon>Entylomatales</taxon>
        <taxon>Entylomatales incertae sedis</taxon>
        <taxon>Tilletiopsis</taxon>
    </lineage>
</organism>
<keyword evidence="7" id="KW-1185">Reference proteome</keyword>
<feature type="transmembrane region" description="Helical" evidence="5">
    <location>
        <begin position="175"/>
        <end position="198"/>
    </location>
</feature>